<dbReference type="SUPFAM" id="SSF75625">
    <property type="entry name" value="YebC-like"/>
    <property type="match status" value="1"/>
</dbReference>
<evidence type="ECO:0000313" key="9">
    <source>
        <dbReference type="EMBL" id="PIV38658.1"/>
    </source>
</evidence>
<dbReference type="InterPro" id="IPR048300">
    <property type="entry name" value="TACO1_YebC-like_2nd/3rd_dom"/>
</dbReference>
<comment type="caution">
    <text evidence="9">The sequence shown here is derived from an EMBL/GenBank/DDBJ whole genome shotgun (WGS) entry which is preliminary data.</text>
</comment>
<dbReference type="Pfam" id="PF01709">
    <property type="entry name" value="Transcrip_reg"/>
    <property type="match status" value="1"/>
</dbReference>
<dbReference type="EMBL" id="PEUE01000025">
    <property type="protein sequence ID" value="PIV38658.1"/>
    <property type="molecule type" value="Genomic_DNA"/>
</dbReference>
<dbReference type="InterPro" id="IPR029072">
    <property type="entry name" value="YebC-like"/>
</dbReference>
<dbReference type="NCBIfam" id="NF001030">
    <property type="entry name" value="PRK00110.1"/>
    <property type="match status" value="1"/>
</dbReference>
<dbReference type="InterPro" id="IPR049083">
    <property type="entry name" value="TACO1_YebC_N"/>
</dbReference>
<name>A0A2M7D6J8_9BACT</name>
<evidence type="ECO:0000313" key="10">
    <source>
        <dbReference type="Proteomes" id="UP000229247"/>
    </source>
</evidence>
<dbReference type="Pfam" id="PF20772">
    <property type="entry name" value="TACO1_YebC_N"/>
    <property type="match status" value="1"/>
</dbReference>
<protein>
    <recommendedName>
        <fullName evidence="6">Probable transcriptional regulatory protein COS30_00945</fullName>
    </recommendedName>
</protein>
<reference evidence="10" key="1">
    <citation type="submission" date="2017-09" db="EMBL/GenBank/DDBJ databases">
        <title>Depth-based differentiation of microbial function through sediment-hosted aquifers and enrichment of novel symbionts in the deep terrestrial subsurface.</title>
        <authorList>
            <person name="Probst A.J."/>
            <person name="Ladd B."/>
            <person name="Jarett J.K."/>
            <person name="Geller-Mcgrath D.E."/>
            <person name="Sieber C.M.K."/>
            <person name="Emerson J.B."/>
            <person name="Anantharaman K."/>
            <person name="Thomas B.C."/>
            <person name="Malmstrom R."/>
            <person name="Stieglmeier M."/>
            <person name="Klingl A."/>
            <person name="Woyke T."/>
            <person name="Ryan C.M."/>
            <person name="Banfield J.F."/>
        </authorList>
    </citation>
    <scope>NUCLEOTIDE SEQUENCE [LARGE SCALE GENOMIC DNA]</scope>
</reference>
<evidence type="ECO:0000256" key="6">
    <source>
        <dbReference type="HAMAP-Rule" id="MF_00693"/>
    </source>
</evidence>
<dbReference type="GO" id="GO:0003677">
    <property type="term" value="F:DNA binding"/>
    <property type="evidence" value="ECO:0007669"/>
    <property type="project" value="UniProtKB-UniRule"/>
</dbReference>
<evidence type="ECO:0000256" key="4">
    <source>
        <dbReference type="ARBA" id="ARBA00023125"/>
    </source>
</evidence>
<comment type="subcellular location">
    <subcellularLocation>
        <location evidence="6">Cytoplasm</location>
    </subcellularLocation>
</comment>
<dbReference type="PANTHER" id="PTHR12532:SF6">
    <property type="entry name" value="TRANSCRIPTIONAL REGULATORY PROTEIN YEBC-RELATED"/>
    <property type="match status" value="1"/>
</dbReference>
<dbReference type="NCBIfam" id="NF009044">
    <property type="entry name" value="PRK12378.1"/>
    <property type="match status" value="1"/>
</dbReference>
<keyword evidence="2 6" id="KW-0963">Cytoplasm</keyword>
<dbReference type="NCBIfam" id="TIGR01033">
    <property type="entry name" value="YebC/PmpR family DNA-binding transcriptional regulator"/>
    <property type="match status" value="1"/>
</dbReference>
<feature type="domain" description="TACO1/YebC-like N-terminal" evidence="8">
    <location>
        <begin position="5"/>
        <end position="76"/>
    </location>
</feature>
<dbReference type="Proteomes" id="UP000229247">
    <property type="component" value="Unassembled WGS sequence"/>
</dbReference>
<evidence type="ECO:0000259" key="8">
    <source>
        <dbReference type="Pfam" id="PF20772"/>
    </source>
</evidence>
<dbReference type="Gene3D" id="3.30.70.980">
    <property type="match status" value="2"/>
</dbReference>
<keyword evidence="3 6" id="KW-0805">Transcription regulation</keyword>
<sequence>MSGHSKWSQIKHKKALTDAKKGKVFSKLARLISVAARERGGDPAKNPALRMMIDRARSLNMPRDNIERAIARGTGKLEGVKFEEFILEAYGPSGSALIIEGTTDNKNRTISEIKHLLSQHEGKLASPGSVLWLFTRQGIIEAEQGGLTKENMESTAIDAGAQDLKWLDEQTLEIYTQPEDLEKTKKALEDKKIKLNEASLSWQPKNEVALNEHDKERLTKLFEALDEHDDVNEIYSNTQ</sequence>
<dbReference type="FunFam" id="1.10.10.200:FF:000002">
    <property type="entry name" value="Probable transcriptional regulatory protein CLM62_37755"/>
    <property type="match status" value="1"/>
</dbReference>
<dbReference type="InterPro" id="IPR017856">
    <property type="entry name" value="Integrase-like_N"/>
</dbReference>
<dbReference type="PANTHER" id="PTHR12532">
    <property type="entry name" value="TRANSLATIONAL ACTIVATOR OF CYTOCHROME C OXIDASE 1"/>
    <property type="match status" value="1"/>
</dbReference>
<accession>A0A2M7D6J8</accession>
<feature type="domain" description="TACO1/YebC-like second and third" evidence="7">
    <location>
        <begin position="82"/>
        <end position="237"/>
    </location>
</feature>
<gene>
    <name evidence="9" type="ORF">COS30_00945</name>
</gene>
<comment type="similarity">
    <text evidence="1 6">Belongs to the TACO1 family.</text>
</comment>
<dbReference type="Gene3D" id="1.10.10.200">
    <property type="match status" value="1"/>
</dbReference>
<dbReference type="InterPro" id="IPR026564">
    <property type="entry name" value="Transcrip_reg_TACO1-like_dom3"/>
</dbReference>
<evidence type="ECO:0000256" key="1">
    <source>
        <dbReference type="ARBA" id="ARBA00008724"/>
    </source>
</evidence>
<evidence type="ECO:0000256" key="2">
    <source>
        <dbReference type="ARBA" id="ARBA00022490"/>
    </source>
</evidence>
<organism evidence="9 10">
    <name type="scientific">Candidatus Portnoybacteria bacterium CG02_land_8_20_14_3_00_45_8</name>
    <dbReference type="NCBI Taxonomy" id="1974807"/>
    <lineage>
        <taxon>Bacteria</taxon>
        <taxon>Candidatus Portnoyibacteriota</taxon>
    </lineage>
</organism>
<dbReference type="InterPro" id="IPR002876">
    <property type="entry name" value="Transcrip_reg_TACO1-like"/>
</dbReference>
<dbReference type="GO" id="GO:0006355">
    <property type="term" value="P:regulation of DNA-templated transcription"/>
    <property type="evidence" value="ECO:0007669"/>
    <property type="project" value="UniProtKB-UniRule"/>
</dbReference>
<evidence type="ECO:0000256" key="5">
    <source>
        <dbReference type="ARBA" id="ARBA00023163"/>
    </source>
</evidence>
<proteinExistence type="inferred from homology"/>
<dbReference type="AlphaFoldDB" id="A0A2M7D6J8"/>
<dbReference type="GO" id="GO:0005829">
    <property type="term" value="C:cytosol"/>
    <property type="evidence" value="ECO:0007669"/>
    <property type="project" value="TreeGrafter"/>
</dbReference>
<keyword evidence="4 6" id="KW-0238">DNA-binding</keyword>
<keyword evidence="5 6" id="KW-0804">Transcription</keyword>
<evidence type="ECO:0000256" key="3">
    <source>
        <dbReference type="ARBA" id="ARBA00023015"/>
    </source>
</evidence>
<evidence type="ECO:0000259" key="7">
    <source>
        <dbReference type="Pfam" id="PF01709"/>
    </source>
</evidence>
<dbReference type="HAMAP" id="MF_00693">
    <property type="entry name" value="Transcrip_reg_TACO1"/>
    <property type="match status" value="1"/>
</dbReference>